<organism evidence="2 3">
    <name type="scientific">Candidatus Faeciplasma gallinarum</name>
    <dbReference type="NCBI Taxonomy" id="2840799"/>
    <lineage>
        <taxon>Bacteria</taxon>
        <taxon>Bacillati</taxon>
        <taxon>Bacillota</taxon>
        <taxon>Clostridia</taxon>
        <taxon>Eubacteriales</taxon>
        <taxon>Oscillospiraceae</taxon>
        <taxon>Oscillospiraceae incertae sedis</taxon>
        <taxon>Candidatus Faeciplasma</taxon>
    </lineage>
</organism>
<evidence type="ECO:0008006" key="4">
    <source>
        <dbReference type="Google" id="ProtNLM"/>
    </source>
</evidence>
<reference evidence="2" key="1">
    <citation type="submission" date="2020-10" db="EMBL/GenBank/DDBJ databases">
        <authorList>
            <person name="Gilroy R."/>
        </authorList>
    </citation>
    <scope>NUCLEOTIDE SEQUENCE</scope>
    <source>
        <strain evidence="2">CHK157-1446</strain>
    </source>
</reference>
<evidence type="ECO:0000256" key="1">
    <source>
        <dbReference type="SAM" id="Phobius"/>
    </source>
</evidence>
<gene>
    <name evidence="2" type="ORF">IAD01_07490</name>
</gene>
<evidence type="ECO:0000313" key="2">
    <source>
        <dbReference type="EMBL" id="HIS25222.1"/>
    </source>
</evidence>
<evidence type="ECO:0000313" key="3">
    <source>
        <dbReference type="Proteomes" id="UP000823982"/>
    </source>
</evidence>
<protein>
    <recommendedName>
        <fullName evidence="4">Stage III sporulation protein AD</fullName>
    </recommendedName>
</protein>
<sequence>MDIIAVSVVCIASAIIAKVIQPTNRDLAALLSITAVVVVAAVIIGDISEVIYGLLHTVESAGIKTDYISISFKALGICYVSEIASSSCRDCGESALAGIVDISARVAVALVCLPLVKSFIDVIQNILEF</sequence>
<dbReference type="EMBL" id="DVIR01000069">
    <property type="protein sequence ID" value="HIS25222.1"/>
    <property type="molecule type" value="Genomic_DNA"/>
</dbReference>
<dbReference type="AlphaFoldDB" id="A0A9D1EQH0"/>
<keyword evidence="1" id="KW-1133">Transmembrane helix</keyword>
<dbReference type="Pfam" id="PF06686">
    <property type="entry name" value="SpoIIIAC"/>
    <property type="match status" value="1"/>
</dbReference>
<dbReference type="Proteomes" id="UP000823982">
    <property type="component" value="Unassembled WGS sequence"/>
</dbReference>
<keyword evidence="1" id="KW-0472">Membrane</keyword>
<keyword evidence="1" id="KW-0812">Transmembrane</keyword>
<comment type="caution">
    <text evidence="2">The sequence shown here is derived from an EMBL/GenBank/DDBJ whole genome shotgun (WGS) entry which is preliminary data.</text>
</comment>
<proteinExistence type="predicted"/>
<accession>A0A9D1EQH0</accession>
<reference evidence="2" key="2">
    <citation type="journal article" date="2021" name="PeerJ">
        <title>Extensive microbial diversity within the chicken gut microbiome revealed by metagenomics and culture.</title>
        <authorList>
            <person name="Gilroy R."/>
            <person name="Ravi A."/>
            <person name="Getino M."/>
            <person name="Pursley I."/>
            <person name="Horton D.L."/>
            <person name="Alikhan N.F."/>
            <person name="Baker D."/>
            <person name="Gharbi K."/>
            <person name="Hall N."/>
            <person name="Watson M."/>
            <person name="Adriaenssens E.M."/>
            <person name="Foster-Nyarko E."/>
            <person name="Jarju S."/>
            <person name="Secka A."/>
            <person name="Antonio M."/>
            <person name="Oren A."/>
            <person name="Chaudhuri R.R."/>
            <person name="La Ragione R."/>
            <person name="Hildebrand F."/>
            <person name="Pallen M.J."/>
        </authorList>
    </citation>
    <scope>NUCLEOTIDE SEQUENCE</scope>
    <source>
        <strain evidence="2">CHK157-1446</strain>
    </source>
</reference>
<name>A0A9D1EQH0_9FIRM</name>
<feature type="transmembrane region" description="Helical" evidence="1">
    <location>
        <begin position="27"/>
        <end position="45"/>
    </location>
</feature>
<dbReference type="InterPro" id="IPR025664">
    <property type="entry name" value="Spore_III_AC/AD"/>
</dbReference>